<feature type="compositionally biased region" description="Low complexity" evidence="5">
    <location>
        <begin position="57"/>
        <end position="68"/>
    </location>
</feature>
<dbReference type="PRINTS" id="PR01301">
    <property type="entry name" value="RGSPROTEIN"/>
</dbReference>
<evidence type="ECO:0000313" key="9">
    <source>
        <dbReference type="Proteomes" id="UP001642540"/>
    </source>
</evidence>
<gene>
    <name evidence="8" type="ORF">ODALV1_LOCUS20216</name>
</gene>
<evidence type="ECO:0000256" key="2">
    <source>
        <dbReference type="ARBA" id="ARBA00022490"/>
    </source>
</evidence>
<dbReference type="InterPro" id="IPR038207">
    <property type="entry name" value="DIX_dom_sf"/>
</dbReference>
<sequence length="900" mass="98040">MMMDEAQPPSSSSDSNLPPPEPDPPPNIVKMSSSQASQPQPTRSRAHSSGTSEDNQSSSSPNSSMSPPWLRWSRGLSSLLDDQQGRDLFERYLDQEGCSAQLNFLWACEGLKCTASEDPPKIPQLVRSIHRHFFQNTVLLGISDKTRSDLAQAIIEGKFSEVSLFDKSEEEVQTHMQDNLYPNFLKSEIYLCAVNGEDDSSNLQEQLELPTEASGRKSSSDGTSGEWGGTGDEKGSLVVDVEHKSGEGQSPKIPSPPLSTAASVQLLLPNQLQTVHEDKELSVNPQSAAIQHAAKLKLTKEALQMTQMARASVPVAPAAASKIRSSREGFTSHFHPKPGNSTTTAPLHPYHASYSSYNPVSRVDSEIQSMSSDAMTDDGAHSGHGHSNVRKHGAHHHRSGNKSQMPSHPHLHQPAHSSVSDRRQIIHPGLVMDNRDNLPKYPSGVVKGARAPNRQAELDSNTFASLLIKKLEEVKRQREIDEKLTQRISEFDDHVPHAMGASGGVEEITPNVLAAAINRLQVHDEGLPDDILDQHMSRVFSDITPDNRSPKLRSPTSGRRRGGPSLALVRSRRERDATSTFSGDSGNVHDYPSDTLSSAMTKSRSIPSEMKIQDHGDLSSASLIGASLRGRLSRVGGIGHGDSRNVPLSIITKKTSSEFLDSGISVLSGATPTVISITKPPPPLPCERTDLRVAQWMEQCGDGSRPRSTTSPPMMRRPKKQVPMPHTSAPLPPPQTLEEVRRRLAKKTSPAVVLASQANQVPLGPSSSTSSIPPRHHSPPSSDESSTKEHSISSFVFYEDTEVPYCVKIPCKVSRPSGNNGSASACDITLAVFKEHLPKRGNYRYFFKRECAEVYAKVVQEEITDDFQELPLFEGKIIAHLQAAVGMSSSLAPMVSSDKM</sequence>
<feature type="region of interest" description="Disordered" evidence="5">
    <location>
        <begin position="700"/>
        <end position="790"/>
    </location>
</feature>
<feature type="region of interest" description="Disordered" evidence="5">
    <location>
        <begin position="201"/>
        <end position="234"/>
    </location>
</feature>
<feature type="compositionally biased region" description="Polar residues" evidence="5">
    <location>
        <begin position="30"/>
        <end position="56"/>
    </location>
</feature>
<name>A0ABP1RBZ8_9HEXA</name>
<dbReference type="InterPro" id="IPR024066">
    <property type="entry name" value="RGS_subdom1/3"/>
</dbReference>
<feature type="domain" description="DIX" evidence="7">
    <location>
        <begin position="789"/>
        <end position="885"/>
    </location>
</feature>
<keyword evidence="3 4" id="KW-0879">Wnt signaling pathway</keyword>
<evidence type="ECO:0000259" key="7">
    <source>
        <dbReference type="PROSITE" id="PS50841"/>
    </source>
</evidence>
<dbReference type="EMBL" id="CAXLJM020000068">
    <property type="protein sequence ID" value="CAL8123493.1"/>
    <property type="molecule type" value="Genomic_DNA"/>
</dbReference>
<dbReference type="InterPro" id="IPR001158">
    <property type="entry name" value="DIX"/>
</dbReference>
<keyword evidence="2" id="KW-0963">Cytoplasm</keyword>
<dbReference type="Pfam" id="PF00778">
    <property type="entry name" value="DIX"/>
    <property type="match status" value="1"/>
</dbReference>
<evidence type="ECO:0000256" key="3">
    <source>
        <dbReference type="ARBA" id="ARBA00022687"/>
    </source>
</evidence>
<dbReference type="PROSITE" id="PS50132">
    <property type="entry name" value="RGS"/>
    <property type="match status" value="1"/>
</dbReference>
<dbReference type="Proteomes" id="UP001642540">
    <property type="component" value="Unassembled WGS sequence"/>
</dbReference>
<evidence type="ECO:0000256" key="5">
    <source>
        <dbReference type="SAM" id="MobiDB-lite"/>
    </source>
</evidence>
<feature type="region of interest" description="Disordered" evidence="5">
    <location>
        <begin position="540"/>
        <end position="605"/>
    </location>
</feature>
<feature type="compositionally biased region" description="Polar residues" evidence="5">
    <location>
        <begin position="594"/>
        <end position="605"/>
    </location>
</feature>
<dbReference type="Gene3D" id="2.40.240.130">
    <property type="match status" value="1"/>
</dbReference>
<comment type="subcellular location">
    <subcellularLocation>
        <location evidence="1">Cytoplasm</location>
    </subcellularLocation>
</comment>
<dbReference type="Pfam" id="PF08833">
    <property type="entry name" value="Axin_b-cat_bind"/>
    <property type="match status" value="1"/>
</dbReference>
<dbReference type="PANTHER" id="PTHR46102">
    <property type="entry name" value="AXIN"/>
    <property type="match status" value="1"/>
</dbReference>
<dbReference type="Gene3D" id="1.10.196.10">
    <property type="match status" value="1"/>
</dbReference>
<feature type="compositionally biased region" description="Basic residues" evidence="5">
    <location>
        <begin position="383"/>
        <end position="400"/>
    </location>
</feature>
<protein>
    <recommendedName>
        <fullName evidence="10">Axin</fullName>
    </recommendedName>
</protein>
<dbReference type="SUPFAM" id="SSF48097">
    <property type="entry name" value="Regulator of G-protein signaling, RGS"/>
    <property type="match status" value="1"/>
</dbReference>
<dbReference type="PANTHER" id="PTHR46102:SF2">
    <property type="entry name" value="AXIN"/>
    <property type="match status" value="1"/>
</dbReference>
<feature type="compositionally biased region" description="Low complexity" evidence="5">
    <location>
        <begin position="762"/>
        <end position="784"/>
    </location>
</feature>
<dbReference type="InterPro" id="IPR043581">
    <property type="entry name" value="Axin-like"/>
</dbReference>
<dbReference type="InterPro" id="IPR014936">
    <property type="entry name" value="Axin_b-cat-bd"/>
</dbReference>
<evidence type="ECO:0008006" key="10">
    <source>
        <dbReference type="Google" id="ProtNLM"/>
    </source>
</evidence>
<proteinExistence type="predicted"/>
<evidence type="ECO:0000256" key="4">
    <source>
        <dbReference type="PROSITE-ProRule" id="PRU00069"/>
    </source>
</evidence>
<accession>A0ABP1RBZ8</accession>
<dbReference type="InterPro" id="IPR044926">
    <property type="entry name" value="RGS_subdomain_2"/>
</dbReference>
<dbReference type="Pfam" id="PF00615">
    <property type="entry name" value="RGS"/>
    <property type="match status" value="1"/>
</dbReference>
<dbReference type="SUPFAM" id="SSF54236">
    <property type="entry name" value="Ubiquitin-like"/>
    <property type="match status" value="1"/>
</dbReference>
<keyword evidence="9" id="KW-1185">Reference proteome</keyword>
<feature type="domain" description="RGS" evidence="6">
    <location>
        <begin position="75"/>
        <end position="190"/>
    </location>
</feature>
<feature type="region of interest" description="Disordered" evidence="5">
    <location>
        <begin position="324"/>
        <end position="347"/>
    </location>
</feature>
<dbReference type="InterPro" id="IPR029071">
    <property type="entry name" value="Ubiquitin-like_domsf"/>
</dbReference>
<dbReference type="InterPro" id="IPR016137">
    <property type="entry name" value="RGS"/>
</dbReference>
<comment type="caution">
    <text evidence="8">The sequence shown here is derived from an EMBL/GenBank/DDBJ whole genome shotgun (WGS) entry which is preliminary data.</text>
</comment>
<dbReference type="SMART" id="SM00315">
    <property type="entry name" value="RGS"/>
    <property type="match status" value="1"/>
</dbReference>
<evidence type="ECO:0000313" key="8">
    <source>
        <dbReference type="EMBL" id="CAL8123493.1"/>
    </source>
</evidence>
<dbReference type="PROSITE" id="PS50841">
    <property type="entry name" value="DIX"/>
    <property type="match status" value="1"/>
</dbReference>
<evidence type="ECO:0000259" key="6">
    <source>
        <dbReference type="PROSITE" id="PS50132"/>
    </source>
</evidence>
<organism evidence="8 9">
    <name type="scientific">Orchesella dallaii</name>
    <dbReference type="NCBI Taxonomy" id="48710"/>
    <lineage>
        <taxon>Eukaryota</taxon>
        <taxon>Metazoa</taxon>
        <taxon>Ecdysozoa</taxon>
        <taxon>Arthropoda</taxon>
        <taxon>Hexapoda</taxon>
        <taxon>Collembola</taxon>
        <taxon>Entomobryomorpha</taxon>
        <taxon>Entomobryoidea</taxon>
        <taxon>Orchesellidae</taxon>
        <taxon>Orchesellinae</taxon>
        <taxon>Orchesella</taxon>
    </lineage>
</organism>
<feature type="region of interest" description="Disordered" evidence="5">
    <location>
        <begin position="369"/>
        <end position="421"/>
    </location>
</feature>
<feature type="region of interest" description="Disordered" evidence="5">
    <location>
        <begin position="1"/>
        <end position="68"/>
    </location>
</feature>
<dbReference type="Gene3D" id="1.10.167.10">
    <property type="entry name" value="Regulator of G-protein Signalling 4, domain 2"/>
    <property type="match status" value="1"/>
</dbReference>
<feature type="compositionally biased region" description="Pro residues" evidence="5">
    <location>
        <begin position="17"/>
        <end position="27"/>
    </location>
</feature>
<dbReference type="InterPro" id="IPR036305">
    <property type="entry name" value="RGS_sf"/>
</dbReference>
<evidence type="ECO:0000256" key="1">
    <source>
        <dbReference type="ARBA" id="ARBA00004496"/>
    </source>
</evidence>
<reference evidence="8 9" key="1">
    <citation type="submission" date="2024-08" db="EMBL/GenBank/DDBJ databases">
        <authorList>
            <person name="Cucini C."/>
            <person name="Frati F."/>
        </authorList>
    </citation>
    <scope>NUCLEOTIDE SEQUENCE [LARGE SCALE GENOMIC DNA]</scope>
</reference>
<dbReference type="SMART" id="SM00021">
    <property type="entry name" value="DAX"/>
    <property type="match status" value="1"/>
</dbReference>